<evidence type="ECO:0000256" key="7">
    <source>
        <dbReference type="ARBA" id="ARBA00023242"/>
    </source>
</evidence>
<evidence type="ECO:0000256" key="1">
    <source>
        <dbReference type="ARBA" id="ARBA00003632"/>
    </source>
</evidence>
<keyword evidence="5" id="KW-0507">mRNA processing</keyword>
<feature type="domain" description="U4/U6.U5 small nuclear ribonucleoprotein 27kDa protein" evidence="9">
    <location>
        <begin position="137"/>
        <end position="197"/>
    </location>
</feature>
<feature type="region of interest" description="Disordered" evidence="8">
    <location>
        <begin position="30"/>
        <end position="125"/>
    </location>
</feature>
<dbReference type="PANTHER" id="PTHR31077">
    <property type="entry name" value="U4/U6.U5 SMALL NUCLEAR RIBONUCLEOPROTEIN 27 KDA PROTEIN"/>
    <property type="match status" value="1"/>
</dbReference>
<evidence type="ECO:0000259" key="9">
    <source>
        <dbReference type="Pfam" id="PF08648"/>
    </source>
</evidence>
<proteinExistence type="inferred from homology"/>
<evidence type="ECO:0000313" key="10">
    <source>
        <dbReference type="EMBL" id="CAD8333096.1"/>
    </source>
</evidence>
<dbReference type="InterPro" id="IPR013957">
    <property type="entry name" value="SNRNP27"/>
</dbReference>
<comment type="subunit">
    <text evidence="4">Part of a tri-snRNP complex.</text>
</comment>
<comment type="subcellular location">
    <subcellularLocation>
        <location evidence="2">Nucleus</location>
    </subcellularLocation>
</comment>
<feature type="compositionally biased region" description="Basic and acidic residues" evidence="8">
    <location>
        <begin position="75"/>
        <end position="121"/>
    </location>
</feature>
<dbReference type="AlphaFoldDB" id="A0A7R9ZMM8"/>
<keyword evidence="6" id="KW-0508">mRNA splicing</keyword>
<keyword evidence="7" id="KW-0539">Nucleus</keyword>
<evidence type="ECO:0000256" key="5">
    <source>
        <dbReference type="ARBA" id="ARBA00022664"/>
    </source>
</evidence>
<dbReference type="EMBL" id="HBEF01008260">
    <property type="protein sequence ID" value="CAD8333096.1"/>
    <property type="molecule type" value="Transcribed_RNA"/>
</dbReference>
<evidence type="ECO:0000256" key="4">
    <source>
        <dbReference type="ARBA" id="ARBA00011825"/>
    </source>
</evidence>
<reference evidence="10" key="1">
    <citation type="submission" date="2021-01" db="EMBL/GenBank/DDBJ databases">
        <authorList>
            <person name="Corre E."/>
            <person name="Pelletier E."/>
            <person name="Niang G."/>
            <person name="Scheremetjew M."/>
            <person name="Finn R."/>
            <person name="Kale V."/>
            <person name="Holt S."/>
            <person name="Cochrane G."/>
            <person name="Meng A."/>
            <person name="Brown T."/>
            <person name="Cohen L."/>
        </authorList>
    </citation>
    <scope>NUCLEOTIDE SEQUENCE</scope>
    <source>
        <strain evidence="10">CCMP3328</strain>
    </source>
</reference>
<dbReference type="GO" id="GO:0006397">
    <property type="term" value="P:mRNA processing"/>
    <property type="evidence" value="ECO:0007669"/>
    <property type="project" value="UniProtKB-KW"/>
</dbReference>
<dbReference type="GO" id="GO:0008380">
    <property type="term" value="P:RNA splicing"/>
    <property type="evidence" value="ECO:0007669"/>
    <property type="project" value="UniProtKB-KW"/>
</dbReference>
<evidence type="ECO:0000256" key="6">
    <source>
        <dbReference type="ARBA" id="ARBA00023187"/>
    </source>
</evidence>
<protein>
    <recommendedName>
        <fullName evidence="9">U4/U6.U5 small nuclear ribonucleoprotein 27kDa protein domain-containing protein</fullName>
    </recommendedName>
</protein>
<dbReference type="Pfam" id="PF08648">
    <property type="entry name" value="SNRNP27"/>
    <property type="match status" value="1"/>
</dbReference>
<feature type="compositionally biased region" description="Basic and acidic residues" evidence="8">
    <location>
        <begin position="54"/>
        <end position="64"/>
    </location>
</feature>
<name>A0A7R9ZMM8_9STRA</name>
<sequence>MVCAHLSRSATVHRSLFIVHPLIDSYGKYTMGKRKRKSKSGKREEETSISPTKRSKDDSQRDDDVAAAESQPQEQPKDDRKARMARLRREMQDEDQRLAELEERQHEQAQKKIEEMNRPKPTENIIQVNQDEIEGLDEEEQMRRLLGFSGGFGSTNGEAVADNQNSAARGVSSKTKARKYRQYMNRKGGFNRALEKMD</sequence>
<organism evidence="10">
    <name type="scientific">Craspedostauros australis</name>
    <dbReference type="NCBI Taxonomy" id="1486917"/>
    <lineage>
        <taxon>Eukaryota</taxon>
        <taxon>Sar</taxon>
        <taxon>Stramenopiles</taxon>
        <taxon>Ochrophyta</taxon>
        <taxon>Bacillariophyta</taxon>
        <taxon>Bacillariophyceae</taxon>
        <taxon>Bacillariophycidae</taxon>
        <taxon>Naviculales</taxon>
        <taxon>Naviculaceae</taxon>
        <taxon>Craspedostauros</taxon>
    </lineage>
</organism>
<dbReference type="GO" id="GO:0071011">
    <property type="term" value="C:precatalytic spliceosome"/>
    <property type="evidence" value="ECO:0007669"/>
    <property type="project" value="TreeGrafter"/>
</dbReference>
<comment type="similarity">
    <text evidence="3">Belongs to the SNUT3 family.</text>
</comment>
<accession>A0A7R9ZMM8</accession>
<feature type="region of interest" description="Disordered" evidence="8">
    <location>
        <begin position="157"/>
        <end position="177"/>
    </location>
</feature>
<evidence type="ECO:0000256" key="3">
    <source>
        <dbReference type="ARBA" id="ARBA00008218"/>
    </source>
</evidence>
<gene>
    <name evidence="10" type="ORF">CAUS1442_LOCUS5197</name>
</gene>
<evidence type="ECO:0000256" key="2">
    <source>
        <dbReference type="ARBA" id="ARBA00004123"/>
    </source>
</evidence>
<dbReference type="PANTHER" id="PTHR31077:SF1">
    <property type="entry name" value="U4_U6.U5 SMALL NUCLEAR RIBONUCLEOPROTEIN 27 KDA PROTEIN"/>
    <property type="match status" value="1"/>
</dbReference>
<evidence type="ECO:0000256" key="8">
    <source>
        <dbReference type="SAM" id="MobiDB-lite"/>
    </source>
</evidence>
<comment type="function">
    <text evidence="1">May play a role in mRNA splicing.</text>
</comment>
<feature type="compositionally biased region" description="Basic residues" evidence="8">
    <location>
        <begin position="31"/>
        <end position="40"/>
    </location>
</feature>